<feature type="coiled-coil region" evidence="1">
    <location>
        <begin position="517"/>
        <end position="544"/>
    </location>
</feature>
<gene>
    <name evidence="2" type="ORF">SEMRO_2754_G336270.1</name>
</gene>
<comment type="caution">
    <text evidence="2">The sequence shown here is derived from an EMBL/GenBank/DDBJ whole genome shotgun (WGS) entry which is preliminary data.</text>
</comment>
<dbReference type="OrthoDB" id="43834at2759"/>
<evidence type="ECO:0000313" key="3">
    <source>
        <dbReference type="Proteomes" id="UP001153069"/>
    </source>
</evidence>
<evidence type="ECO:0000313" key="2">
    <source>
        <dbReference type="EMBL" id="CAB9530123.1"/>
    </source>
</evidence>
<keyword evidence="3" id="KW-1185">Reference proteome</keyword>
<protein>
    <submittedName>
        <fullName evidence="2">Uncharacterized protein</fullName>
    </submittedName>
</protein>
<dbReference type="EMBL" id="CAICTM010002752">
    <property type="protein sequence ID" value="CAB9530123.1"/>
    <property type="molecule type" value="Genomic_DNA"/>
</dbReference>
<accession>A0A9N8HWQ8</accession>
<dbReference type="Proteomes" id="UP001153069">
    <property type="component" value="Unassembled WGS sequence"/>
</dbReference>
<dbReference type="AlphaFoldDB" id="A0A9N8HWQ8"/>
<organism evidence="2 3">
    <name type="scientific">Seminavis robusta</name>
    <dbReference type="NCBI Taxonomy" id="568900"/>
    <lineage>
        <taxon>Eukaryota</taxon>
        <taxon>Sar</taxon>
        <taxon>Stramenopiles</taxon>
        <taxon>Ochrophyta</taxon>
        <taxon>Bacillariophyta</taxon>
        <taxon>Bacillariophyceae</taxon>
        <taxon>Bacillariophycidae</taxon>
        <taxon>Naviculales</taxon>
        <taxon>Naviculaceae</taxon>
        <taxon>Seminavis</taxon>
    </lineage>
</organism>
<sequence>MILLEALNSVVTRLLPPAPGQDAQHPLALEAVPGLVTVLDAALYRAVEGQLTATTCAGHALLSAWLDLKHQARLVLRELAQSEESPRRTMAESFCRLAIEACQDATERLSTDKLAQSANLSDPYTTTIAGGSNTVLSGVGVHGIRSGVLDSQKETGRRFISEQRPKDCWETSRLICPDYVWADDSYTSCQRLMRHLTRHAFYNDNNNHHDVAQQLLYGTPKQRVRLSALAEQYVAILLRVVQDSLPCRMAQFKAAAEADSVVSKRLYLVKCEYRAPFRTFLEAHQSVQRAPSIQAVGDYLASTQPAPIKQQRQKQAQATLQALLETPQLLEALACERDAEGMEVEVAKALFPFTEMARILEHKRGRLVALPGVVSEEKVSELQGLLRRLKVLLCRRSGQETSTGIRPLLLDIRGMPRDEDVYHISASTSTSSLTSVSNNKTTDMDVDSLHRLDQLVDNLRLLGSLMKNHKNAFPTDSKRSDVDFPASILKGCTEEFDGELFHCQVHDFFTIVKEQRHAMESGDVERLEAEIRKAEMEASLAVASNQNLEMVRQRLELLGSDGQKRFDVLKQMVEEVCLREMNLHVSLTAPDPCKTLLLKPTSALGLFGYHLQRNGEPLPIG</sequence>
<proteinExistence type="predicted"/>
<reference evidence="2" key="1">
    <citation type="submission" date="2020-06" db="EMBL/GenBank/DDBJ databases">
        <authorList>
            <consortium name="Plant Systems Biology data submission"/>
        </authorList>
    </citation>
    <scope>NUCLEOTIDE SEQUENCE</scope>
    <source>
        <strain evidence="2">D6</strain>
    </source>
</reference>
<keyword evidence="1" id="KW-0175">Coiled coil</keyword>
<name>A0A9N8HWQ8_9STRA</name>
<evidence type="ECO:0000256" key="1">
    <source>
        <dbReference type="SAM" id="Coils"/>
    </source>
</evidence>